<dbReference type="PANTHER" id="PTHR43464">
    <property type="entry name" value="METHYLTRANSFERASE"/>
    <property type="match status" value="1"/>
</dbReference>
<gene>
    <name evidence="5" type="ORF">E1181_11950</name>
</gene>
<dbReference type="Pfam" id="PF13649">
    <property type="entry name" value="Methyltransf_25"/>
    <property type="match status" value="1"/>
</dbReference>
<dbReference type="RefSeq" id="WP_132674059.1">
    <property type="nucleotide sequence ID" value="NZ_SMKS01000015.1"/>
</dbReference>
<dbReference type="InterPro" id="IPR041698">
    <property type="entry name" value="Methyltransf_25"/>
</dbReference>
<reference evidence="5 6" key="1">
    <citation type="submission" date="2019-03" db="EMBL/GenBank/DDBJ databases">
        <title>Draft genome sequences of novel Actinobacteria.</title>
        <authorList>
            <person name="Sahin N."/>
            <person name="Ay H."/>
            <person name="Saygin H."/>
        </authorList>
    </citation>
    <scope>NUCLEOTIDE SEQUENCE [LARGE SCALE GENOMIC DNA]</scope>
    <source>
        <strain evidence="5 6">16K309</strain>
    </source>
</reference>
<dbReference type="InterPro" id="IPR029063">
    <property type="entry name" value="SAM-dependent_MTases_sf"/>
</dbReference>
<dbReference type="PANTHER" id="PTHR43464:SF19">
    <property type="entry name" value="UBIQUINONE BIOSYNTHESIS O-METHYLTRANSFERASE, MITOCHONDRIAL"/>
    <property type="match status" value="1"/>
</dbReference>
<keyword evidence="1 5" id="KW-0489">Methyltransferase</keyword>
<dbReference type="GO" id="GO:0008168">
    <property type="term" value="F:methyltransferase activity"/>
    <property type="evidence" value="ECO:0007669"/>
    <property type="project" value="UniProtKB-KW"/>
</dbReference>
<feature type="domain" description="Methyltransferase" evidence="4">
    <location>
        <begin position="38"/>
        <end position="133"/>
    </location>
</feature>
<evidence type="ECO:0000256" key="1">
    <source>
        <dbReference type="ARBA" id="ARBA00022603"/>
    </source>
</evidence>
<keyword evidence="6" id="KW-1185">Reference proteome</keyword>
<keyword evidence="3" id="KW-0949">S-adenosyl-L-methionine</keyword>
<organism evidence="5 6">
    <name type="scientific">Saccharopolyspora terrae</name>
    <dbReference type="NCBI Taxonomy" id="2530384"/>
    <lineage>
        <taxon>Bacteria</taxon>
        <taxon>Bacillati</taxon>
        <taxon>Actinomycetota</taxon>
        <taxon>Actinomycetes</taxon>
        <taxon>Pseudonocardiales</taxon>
        <taxon>Pseudonocardiaceae</taxon>
        <taxon>Saccharopolyspora</taxon>
    </lineage>
</organism>
<dbReference type="Proteomes" id="UP000295674">
    <property type="component" value="Unassembled WGS sequence"/>
</dbReference>
<proteinExistence type="predicted"/>
<evidence type="ECO:0000256" key="2">
    <source>
        <dbReference type="ARBA" id="ARBA00022679"/>
    </source>
</evidence>
<sequence length="257" mass="28045">MDRHELSALAHAEHPVAAPISDVNVRKLVQRARNESAVLDLGCGAGEWVLRAAEEQPAARAVGVDLSDGALRRAEDEARRRGIADRVSFVRGDVREYRSDGGFGLVMCVGAVHAFGGLTETLRAASEHLAPGGSLLIGDGFWERPPDERALRALGADPADLLSLPDLVDVVEDAGWTPVHGHVSEPGEWDDYEWSWSGSLTEWALDHRGEPDAAEVVEVARRHRDGWLRGYRGVLGFVTLLLRNSCERRWDVGVLAP</sequence>
<evidence type="ECO:0000259" key="4">
    <source>
        <dbReference type="Pfam" id="PF13649"/>
    </source>
</evidence>
<accession>A0A4R4VM35</accession>
<evidence type="ECO:0000313" key="5">
    <source>
        <dbReference type="EMBL" id="TDD06702.1"/>
    </source>
</evidence>
<keyword evidence="2 5" id="KW-0808">Transferase</keyword>
<evidence type="ECO:0000313" key="6">
    <source>
        <dbReference type="Proteomes" id="UP000295674"/>
    </source>
</evidence>
<dbReference type="CDD" id="cd02440">
    <property type="entry name" value="AdoMet_MTases"/>
    <property type="match status" value="1"/>
</dbReference>
<dbReference type="GO" id="GO:0032259">
    <property type="term" value="P:methylation"/>
    <property type="evidence" value="ECO:0007669"/>
    <property type="project" value="UniProtKB-KW"/>
</dbReference>
<comment type="caution">
    <text evidence="5">The sequence shown here is derived from an EMBL/GenBank/DDBJ whole genome shotgun (WGS) entry which is preliminary data.</text>
</comment>
<dbReference type="EMBL" id="SMKS01000015">
    <property type="protein sequence ID" value="TDD06702.1"/>
    <property type="molecule type" value="Genomic_DNA"/>
</dbReference>
<dbReference type="OrthoDB" id="474235at2"/>
<name>A0A4R4VM35_9PSEU</name>
<protein>
    <submittedName>
        <fullName evidence="5">Class I SAM-dependent methyltransferase</fullName>
    </submittedName>
</protein>
<dbReference type="AlphaFoldDB" id="A0A4R4VM35"/>
<evidence type="ECO:0000256" key="3">
    <source>
        <dbReference type="ARBA" id="ARBA00022691"/>
    </source>
</evidence>
<dbReference type="Gene3D" id="3.40.50.150">
    <property type="entry name" value="Vaccinia Virus protein VP39"/>
    <property type="match status" value="1"/>
</dbReference>
<dbReference type="SUPFAM" id="SSF53335">
    <property type="entry name" value="S-adenosyl-L-methionine-dependent methyltransferases"/>
    <property type="match status" value="1"/>
</dbReference>